<proteinExistence type="predicted"/>
<evidence type="ECO:0000256" key="1">
    <source>
        <dbReference type="SAM" id="MobiDB-lite"/>
    </source>
</evidence>
<organism evidence="3 4">
    <name type="scientific">Cylindrotheca closterium</name>
    <dbReference type="NCBI Taxonomy" id="2856"/>
    <lineage>
        <taxon>Eukaryota</taxon>
        <taxon>Sar</taxon>
        <taxon>Stramenopiles</taxon>
        <taxon>Ochrophyta</taxon>
        <taxon>Bacillariophyta</taxon>
        <taxon>Bacillariophyceae</taxon>
        <taxon>Bacillariophycidae</taxon>
        <taxon>Bacillariales</taxon>
        <taxon>Bacillariaceae</taxon>
        <taxon>Cylindrotheca</taxon>
    </lineage>
</organism>
<dbReference type="EMBL" id="CAKOGP040002169">
    <property type="protein sequence ID" value="CAJ1964016.1"/>
    <property type="molecule type" value="Genomic_DNA"/>
</dbReference>
<name>A0AAD2G5W1_9STRA</name>
<dbReference type="AlphaFoldDB" id="A0AAD2G5W1"/>
<keyword evidence="2" id="KW-0812">Transmembrane</keyword>
<feature type="transmembrane region" description="Helical" evidence="2">
    <location>
        <begin position="20"/>
        <end position="45"/>
    </location>
</feature>
<sequence>MAPSRLAGTGSNNLLLASGLALLSYVPFQYVAKGSLIVCAILFVLDPIPPLSRLLALISLLVVYFLSKLHKQAVLAAEQNEEITIVAGGVEEEENNNDNNNNNNKNNNKNNNNNNTADETNQSSKPKGD</sequence>
<feature type="compositionally biased region" description="Low complexity" evidence="1">
    <location>
        <begin position="97"/>
        <end position="115"/>
    </location>
</feature>
<evidence type="ECO:0000313" key="3">
    <source>
        <dbReference type="EMBL" id="CAJ1964016.1"/>
    </source>
</evidence>
<feature type="region of interest" description="Disordered" evidence="1">
    <location>
        <begin position="88"/>
        <end position="129"/>
    </location>
</feature>
<feature type="compositionally biased region" description="Polar residues" evidence="1">
    <location>
        <begin position="116"/>
        <end position="129"/>
    </location>
</feature>
<accession>A0AAD2G5W1</accession>
<gene>
    <name evidence="3" type="ORF">CYCCA115_LOCUS20430</name>
</gene>
<reference evidence="3" key="1">
    <citation type="submission" date="2023-08" db="EMBL/GenBank/DDBJ databases">
        <authorList>
            <person name="Audoor S."/>
            <person name="Bilcke G."/>
        </authorList>
    </citation>
    <scope>NUCLEOTIDE SEQUENCE</scope>
</reference>
<protein>
    <submittedName>
        <fullName evidence="3">Uncharacterized protein</fullName>
    </submittedName>
</protein>
<dbReference type="Proteomes" id="UP001295423">
    <property type="component" value="Unassembled WGS sequence"/>
</dbReference>
<keyword evidence="4" id="KW-1185">Reference proteome</keyword>
<feature type="transmembrane region" description="Helical" evidence="2">
    <location>
        <begin position="51"/>
        <end position="67"/>
    </location>
</feature>
<keyword evidence="2" id="KW-0472">Membrane</keyword>
<evidence type="ECO:0000313" key="4">
    <source>
        <dbReference type="Proteomes" id="UP001295423"/>
    </source>
</evidence>
<comment type="caution">
    <text evidence="3">The sequence shown here is derived from an EMBL/GenBank/DDBJ whole genome shotgun (WGS) entry which is preliminary data.</text>
</comment>
<evidence type="ECO:0000256" key="2">
    <source>
        <dbReference type="SAM" id="Phobius"/>
    </source>
</evidence>
<keyword evidence="2" id="KW-1133">Transmembrane helix</keyword>